<dbReference type="InParanoid" id="E2A0B2"/>
<evidence type="ECO:0000313" key="2">
    <source>
        <dbReference type="EMBL" id="EFN73115.1"/>
    </source>
</evidence>
<dbReference type="AlphaFoldDB" id="E2A0B2"/>
<feature type="compositionally biased region" description="Polar residues" evidence="1">
    <location>
        <begin position="676"/>
        <end position="690"/>
    </location>
</feature>
<name>E2A0B2_CAMFO</name>
<evidence type="ECO:0000313" key="3">
    <source>
        <dbReference type="Proteomes" id="UP000000311"/>
    </source>
</evidence>
<proteinExistence type="predicted"/>
<accession>E2A0B2</accession>
<sequence>MVIPSGHARGEQGSMWRCNDKFRPVITGETRTALEDTENNLIIAGDDYKKDKLLATLISRWNVSPRNIEYYGRFEIHMAQSNKLPTLDIYGDRQESNPVSPPIYTVVVSAARIRQGGRVDGDQETSKTGRVWWERRKPNWPKLASLVISGVSGGGGDGGGDGGGAIRNAAVKRLPPSAFPAPLPGNPPYPHFFSPFLLLPRQLFRSSRNMKCALYEEIPWAILRDATNMECFPLENRTIVATILPVSALVSLLSNNDSLYTPSSSSPFSFSSDENSTPGYRILPSAIHKMGSNARFFLIETHNSIARNRFPTSSLNSSPFEKSLMPARILTRWNISMHPIVGIPSSRDNREAEIARSTGKTGNKRSRRLTSVTFVKPCAARIHGLSVDDPDEIYGFPLGFLSGASTVFVVVNSALRLEIYVVGDLTLLLRRISPFATAFDARIFRSGEIRLRGDGCGTQSGLRMRCCNDTICRTTERAQSWRTKQTINFNEQSERFRFLHFGGLLLAEDKGSFVGPNLTKGPIGPVHSSTTTATRLLFLCVLPSVYLHFAARAGCNSGAEERDKLPGSFVQFPRRNTKQMDYVKEVESGINKQNAEGRAKGPERRPVLSTHCSSRRVYICERMVKTLYPRLSRGPKLLFKAYQRKRICKFTIYPERNDLARMRETASSYPRRRLSGVNSAGPQWDSNKFNSRAPRRAGKKARRPSTRRAGGRRGGGGTTRSTGLHGWRSENAFYPPSKGKVGGARGGACIHAEARFRDFGDLEEEYNFRNSRTHELNRERLGIEDSVEPTNRKEIGEKL</sequence>
<organism evidence="3">
    <name type="scientific">Camponotus floridanus</name>
    <name type="common">Florida carpenter ant</name>
    <dbReference type="NCBI Taxonomy" id="104421"/>
    <lineage>
        <taxon>Eukaryota</taxon>
        <taxon>Metazoa</taxon>
        <taxon>Ecdysozoa</taxon>
        <taxon>Arthropoda</taxon>
        <taxon>Hexapoda</taxon>
        <taxon>Insecta</taxon>
        <taxon>Pterygota</taxon>
        <taxon>Neoptera</taxon>
        <taxon>Endopterygota</taxon>
        <taxon>Hymenoptera</taxon>
        <taxon>Apocrita</taxon>
        <taxon>Aculeata</taxon>
        <taxon>Formicoidea</taxon>
        <taxon>Formicidae</taxon>
        <taxon>Formicinae</taxon>
        <taxon>Camponotus</taxon>
    </lineage>
</organism>
<gene>
    <name evidence="2" type="ORF">EAG_02041</name>
</gene>
<feature type="region of interest" description="Disordered" evidence="1">
    <location>
        <begin position="666"/>
        <end position="744"/>
    </location>
</feature>
<evidence type="ECO:0000256" key="1">
    <source>
        <dbReference type="SAM" id="MobiDB-lite"/>
    </source>
</evidence>
<protein>
    <submittedName>
        <fullName evidence="2">Uncharacterized protein</fullName>
    </submittedName>
</protein>
<dbReference type="EMBL" id="GL435569">
    <property type="protein sequence ID" value="EFN73115.1"/>
    <property type="molecule type" value="Genomic_DNA"/>
</dbReference>
<keyword evidence="3" id="KW-1185">Reference proteome</keyword>
<reference evidence="2 3" key="1">
    <citation type="journal article" date="2010" name="Science">
        <title>Genomic comparison of the ants Camponotus floridanus and Harpegnathos saltator.</title>
        <authorList>
            <person name="Bonasio R."/>
            <person name="Zhang G."/>
            <person name="Ye C."/>
            <person name="Mutti N.S."/>
            <person name="Fang X."/>
            <person name="Qin N."/>
            <person name="Donahue G."/>
            <person name="Yang P."/>
            <person name="Li Q."/>
            <person name="Li C."/>
            <person name="Zhang P."/>
            <person name="Huang Z."/>
            <person name="Berger S.L."/>
            <person name="Reinberg D."/>
            <person name="Wang J."/>
            <person name="Liebig J."/>
        </authorList>
    </citation>
    <scope>NUCLEOTIDE SEQUENCE [LARGE SCALE GENOMIC DNA]</scope>
    <source>
        <strain evidence="3">C129</strain>
    </source>
</reference>
<dbReference type="Proteomes" id="UP000000311">
    <property type="component" value="Unassembled WGS sequence"/>
</dbReference>
<feature type="compositionally biased region" description="Basic residues" evidence="1">
    <location>
        <begin position="693"/>
        <end position="711"/>
    </location>
</feature>